<keyword evidence="6" id="KW-1185">Reference proteome</keyword>
<organism evidence="5 6">
    <name type="scientific">Pectobacterium peruviense</name>
    <dbReference type="NCBI Taxonomy" id="2066479"/>
    <lineage>
        <taxon>Bacteria</taxon>
        <taxon>Pseudomonadati</taxon>
        <taxon>Pseudomonadota</taxon>
        <taxon>Gammaproteobacteria</taxon>
        <taxon>Enterobacterales</taxon>
        <taxon>Pectobacteriaceae</taxon>
        <taxon>Pectobacterium</taxon>
    </lineage>
</organism>
<dbReference type="Proteomes" id="UP000234468">
    <property type="component" value="Unassembled WGS sequence"/>
</dbReference>
<dbReference type="InterPro" id="IPR006961">
    <property type="entry name" value="HrpN/Z"/>
</dbReference>
<evidence type="ECO:0000256" key="2">
    <source>
        <dbReference type="ARBA" id="ARBA00022525"/>
    </source>
</evidence>
<evidence type="ECO:0000313" key="5">
    <source>
        <dbReference type="EMBL" id="PKX88027.1"/>
    </source>
</evidence>
<reference evidence="5 6" key="1">
    <citation type="submission" date="2016-04" db="EMBL/GenBank/DDBJ databases">
        <title>New species of Pectobacterium.</title>
        <authorList>
            <person name="Waleron M."/>
            <person name="Misztak A.E."/>
            <person name="Waleron K."/>
        </authorList>
    </citation>
    <scope>NUCLEOTIDE SEQUENCE [LARGE SCALE GENOMIC DNA]</scope>
    <source>
        <strain evidence="5 6">IFB5232</strain>
    </source>
</reference>
<feature type="region of interest" description="Disordered" evidence="4">
    <location>
        <begin position="290"/>
        <end position="314"/>
    </location>
</feature>
<keyword evidence="3" id="KW-0928">Hypersensitive response elicitation</keyword>
<feature type="region of interest" description="Disordered" evidence="4">
    <location>
        <begin position="24"/>
        <end position="44"/>
    </location>
</feature>
<name>A0ABX4SBR7_9GAMM</name>
<evidence type="ECO:0000256" key="4">
    <source>
        <dbReference type="SAM" id="MobiDB-lite"/>
    </source>
</evidence>
<sequence length="371" mass="36724">MLNSLGGGTSLQITIKAGGNGGLFQSQSSQNGASPSQSGFGGQRSNIAEQLSDIMTTMMFMGSMMGGGMGGGLGGMGGGLGGALGGLGSSLGGLGGGLLGQGLGGGLAGGLGSSLGSGLGGALGGGLGGALGAGMNAMNPTAMMGSLLFSALEDLLGGGMSQQQGGLFGNKQPASPEISAYTQGVNDALSAILGNGLSQAQGQNSPLQLGNNGLQGLSGAGAFNQLGSTLGMSVGQKAGLQELNNISTHNDSPTRYFVDKEDRGMAKEIGQFMDQYPEVFGKPEYQKDNWQTAKQDDKSWAKALSKPDDDGMTKGSMDKFMKAVGMIKSAVAGDTGNTNLNARGNGGASLGIDAAMIGDRIVNMGLQKLAS</sequence>
<evidence type="ECO:0000313" key="6">
    <source>
        <dbReference type="Proteomes" id="UP000234468"/>
    </source>
</evidence>
<protein>
    <submittedName>
        <fullName evidence="5">Type III secretion protein HrpN</fullName>
    </submittedName>
</protein>
<dbReference type="RefSeq" id="WP_048259979.1">
    <property type="nucleotide sequence ID" value="NZ_AODU01000011.1"/>
</dbReference>
<dbReference type="EMBL" id="LXFV01000001">
    <property type="protein sequence ID" value="PKX88027.1"/>
    <property type="molecule type" value="Genomic_DNA"/>
</dbReference>
<keyword evidence="2" id="KW-0964">Secreted</keyword>
<evidence type="ECO:0000256" key="1">
    <source>
        <dbReference type="ARBA" id="ARBA00004613"/>
    </source>
</evidence>
<comment type="caution">
    <text evidence="5">The sequence shown here is derived from an EMBL/GenBank/DDBJ whole genome shotgun (WGS) entry which is preliminary data.</text>
</comment>
<proteinExistence type="predicted"/>
<feature type="compositionally biased region" description="Basic and acidic residues" evidence="4">
    <location>
        <begin position="294"/>
        <end position="314"/>
    </location>
</feature>
<dbReference type="Pfam" id="PF04877">
    <property type="entry name" value="Harpin"/>
    <property type="match status" value="1"/>
</dbReference>
<accession>A0ABX4SBR7</accession>
<comment type="subcellular location">
    <subcellularLocation>
        <location evidence="1">Secreted</location>
    </subcellularLocation>
</comment>
<gene>
    <name evidence="5" type="ORF">A0G03_02110</name>
</gene>
<evidence type="ECO:0000256" key="3">
    <source>
        <dbReference type="ARBA" id="ARBA00022978"/>
    </source>
</evidence>